<protein>
    <submittedName>
        <fullName evidence="1">Uncharacterized protein</fullName>
    </submittedName>
</protein>
<proteinExistence type="predicted"/>
<gene>
    <name evidence="1" type="ORF">Pyn_30772</name>
</gene>
<organism evidence="1 2">
    <name type="scientific">Prunus yedoensis var. nudiflora</name>
    <dbReference type="NCBI Taxonomy" id="2094558"/>
    <lineage>
        <taxon>Eukaryota</taxon>
        <taxon>Viridiplantae</taxon>
        <taxon>Streptophyta</taxon>
        <taxon>Embryophyta</taxon>
        <taxon>Tracheophyta</taxon>
        <taxon>Spermatophyta</taxon>
        <taxon>Magnoliopsida</taxon>
        <taxon>eudicotyledons</taxon>
        <taxon>Gunneridae</taxon>
        <taxon>Pentapetalae</taxon>
        <taxon>rosids</taxon>
        <taxon>fabids</taxon>
        <taxon>Rosales</taxon>
        <taxon>Rosaceae</taxon>
        <taxon>Amygdaloideae</taxon>
        <taxon>Amygdaleae</taxon>
        <taxon>Prunus</taxon>
    </lineage>
</organism>
<sequence length="61" mass="6995">MDEQMKTIEKEERLLRIKKGFEIGTVVFVLANPDKLTLEIHYGGTLMQVAVRKGEYEKGRG</sequence>
<evidence type="ECO:0000313" key="2">
    <source>
        <dbReference type="Proteomes" id="UP000250321"/>
    </source>
</evidence>
<dbReference type="AlphaFoldDB" id="A0A314UH00"/>
<accession>A0A314UH00</accession>
<comment type="caution">
    <text evidence="1">The sequence shown here is derived from an EMBL/GenBank/DDBJ whole genome shotgun (WGS) entry which is preliminary data.</text>
</comment>
<name>A0A314UH00_PRUYE</name>
<reference evidence="1 2" key="1">
    <citation type="submission" date="2018-02" db="EMBL/GenBank/DDBJ databases">
        <title>Draft genome of wild Prunus yedoensis var. nudiflora.</title>
        <authorList>
            <person name="Baek S."/>
            <person name="Kim J.-H."/>
            <person name="Choi K."/>
            <person name="Kim G.-B."/>
            <person name="Cho A."/>
            <person name="Jang H."/>
            <person name="Shin C.-H."/>
            <person name="Yu H.-J."/>
            <person name="Mun J.-H."/>
        </authorList>
    </citation>
    <scope>NUCLEOTIDE SEQUENCE [LARGE SCALE GENOMIC DNA]</scope>
    <source>
        <strain evidence="2">cv. Jeju island</strain>
        <tissue evidence="1">Leaf</tissue>
    </source>
</reference>
<evidence type="ECO:0000313" key="1">
    <source>
        <dbReference type="EMBL" id="PQM36757.1"/>
    </source>
</evidence>
<dbReference type="Proteomes" id="UP000250321">
    <property type="component" value="Unassembled WGS sequence"/>
</dbReference>
<dbReference type="EMBL" id="PJQY01003522">
    <property type="protein sequence ID" value="PQM36757.1"/>
    <property type="molecule type" value="Genomic_DNA"/>
</dbReference>
<keyword evidence="2" id="KW-1185">Reference proteome</keyword>